<evidence type="ECO:0000313" key="3">
    <source>
        <dbReference type="Proteomes" id="UP000545493"/>
    </source>
</evidence>
<comment type="caution">
    <text evidence="2">The sequence shown here is derived from an EMBL/GenBank/DDBJ whole genome shotgun (WGS) entry which is preliminary data.</text>
</comment>
<protein>
    <submittedName>
        <fullName evidence="2">Uncharacterized protein</fullName>
    </submittedName>
</protein>
<feature type="transmembrane region" description="Helical" evidence="1">
    <location>
        <begin position="140"/>
        <end position="158"/>
    </location>
</feature>
<evidence type="ECO:0000256" key="1">
    <source>
        <dbReference type="SAM" id="Phobius"/>
    </source>
</evidence>
<proteinExistence type="predicted"/>
<feature type="transmembrane region" description="Helical" evidence="1">
    <location>
        <begin position="165"/>
        <end position="185"/>
    </location>
</feature>
<keyword evidence="1" id="KW-0472">Membrane</keyword>
<keyword evidence="3" id="KW-1185">Reference proteome</keyword>
<feature type="transmembrane region" description="Helical" evidence="1">
    <location>
        <begin position="21"/>
        <end position="42"/>
    </location>
</feature>
<keyword evidence="1" id="KW-1133">Transmembrane helix</keyword>
<evidence type="ECO:0000313" key="2">
    <source>
        <dbReference type="EMBL" id="NIJ12572.1"/>
    </source>
</evidence>
<dbReference type="AlphaFoldDB" id="A0A7X5UQX7"/>
<keyword evidence="1" id="KW-0812">Transmembrane</keyword>
<feature type="transmembrane region" description="Helical" evidence="1">
    <location>
        <begin position="79"/>
        <end position="103"/>
    </location>
</feature>
<dbReference type="EMBL" id="JAAOYM010000001">
    <property type="protein sequence ID" value="NIJ12572.1"/>
    <property type="molecule type" value="Genomic_DNA"/>
</dbReference>
<dbReference type="RefSeq" id="WP_167171520.1">
    <property type="nucleotide sequence ID" value="NZ_JAAOYM010000001.1"/>
</dbReference>
<accession>A0A7X5UQX7</accession>
<gene>
    <name evidence="2" type="ORF">FHU38_002916</name>
</gene>
<dbReference type="Proteomes" id="UP000545493">
    <property type="component" value="Unassembled WGS sequence"/>
</dbReference>
<organism evidence="2 3">
    <name type="scientific">Saccharomonospora amisosensis</name>
    <dbReference type="NCBI Taxonomy" id="1128677"/>
    <lineage>
        <taxon>Bacteria</taxon>
        <taxon>Bacillati</taxon>
        <taxon>Actinomycetota</taxon>
        <taxon>Actinomycetes</taxon>
        <taxon>Pseudonocardiales</taxon>
        <taxon>Pseudonocardiaceae</taxon>
        <taxon>Saccharomonospora</taxon>
    </lineage>
</organism>
<reference evidence="2 3" key="1">
    <citation type="submission" date="2020-03" db="EMBL/GenBank/DDBJ databases">
        <title>Sequencing the genomes of 1000 actinobacteria strains.</title>
        <authorList>
            <person name="Klenk H.-P."/>
        </authorList>
    </citation>
    <scope>NUCLEOTIDE SEQUENCE [LARGE SCALE GENOMIC DNA]</scope>
    <source>
        <strain evidence="2 3">DSM 45685</strain>
    </source>
</reference>
<name>A0A7X5UQX7_9PSEU</name>
<feature type="transmembrane region" description="Helical" evidence="1">
    <location>
        <begin position="110"/>
        <end position="128"/>
    </location>
</feature>
<sequence>MDDKPAASSAESARGVALARLVSRLLAAAASGTGLVLGWWGFFLGFPDLPFSLVSPRQVGSDCEAARVLCEAASAVGGALISFLLTTALVLGLSLPIGWGLLWLLRVRPAYPTALLGPVLAWAIGSMADRLTSIAGGEPPVALAGCAGIGYATAAFVTTTTLPRYWRFAVLSALVVAWLLLMSLVKA</sequence>